<proteinExistence type="inferred from homology"/>
<dbReference type="FunCoup" id="A0A672R4V6">
    <property type="interactions" value="1222"/>
</dbReference>
<name>A0A672R4V6_SINGR</name>
<dbReference type="Ensembl" id="ENSSGRT00000089392.1">
    <property type="protein sequence ID" value="ENSSGRP00000083935.1"/>
    <property type="gene ID" value="ENSSGRG00000042383.1"/>
</dbReference>
<feature type="compositionally biased region" description="Acidic residues" evidence="9">
    <location>
        <begin position="441"/>
        <end position="456"/>
    </location>
</feature>
<reference evidence="12" key="1">
    <citation type="submission" date="2025-08" db="UniProtKB">
        <authorList>
            <consortium name="Ensembl"/>
        </authorList>
    </citation>
    <scope>IDENTIFICATION</scope>
</reference>
<keyword evidence="4 10" id="KW-0812">Transmembrane</keyword>
<feature type="region of interest" description="Disordered" evidence="9">
    <location>
        <begin position="410"/>
        <end position="490"/>
    </location>
</feature>
<dbReference type="GO" id="GO:0061709">
    <property type="term" value="P:reticulophagy"/>
    <property type="evidence" value="ECO:0007669"/>
    <property type="project" value="InterPro"/>
</dbReference>
<keyword evidence="3" id="KW-0597">Phosphoprotein</keyword>
<comment type="similarity">
    <text evidence="2">Belongs to the RETREG family.</text>
</comment>
<evidence type="ECO:0000256" key="10">
    <source>
        <dbReference type="SAM" id="Phobius"/>
    </source>
</evidence>
<evidence type="ECO:0000256" key="9">
    <source>
        <dbReference type="SAM" id="MobiDB-lite"/>
    </source>
</evidence>
<organism evidence="12 13">
    <name type="scientific">Sinocyclocheilus grahami</name>
    <name type="common">Dianchi golden-line fish</name>
    <name type="synonym">Barbus grahami</name>
    <dbReference type="NCBI Taxonomy" id="75366"/>
    <lineage>
        <taxon>Eukaryota</taxon>
        <taxon>Metazoa</taxon>
        <taxon>Chordata</taxon>
        <taxon>Craniata</taxon>
        <taxon>Vertebrata</taxon>
        <taxon>Euteleostomi</taxon>
        <taxon>Actinopterygii</taxon>
        <taxon>Neopterygii</taxon>
        <taxon>Teleostei</taxon>
        <taxon>Ostariophysi</taxon>
        <taxon>Cypriniformes</taxon>
        <taxon>Cyprinidae</taxon>
        <taxon>Cyprininae</taxon>
        <taxon>Sinocyclocheilus</taxon>
    </lineage>
</organism>
<sequence>MAGAEDAAEGSGCAGKLRSRVGLRSGSCSGESQEQLRAVKATLLERLGPHERLLTYLQSVLLWERPFHSVLLYTAANVMFWFFALSSLRLLFLLASGLALAVCVDTWRNKIWPKIRGTTDLPLFWGLMQPGTLSVPELCHHLAEVWVTGSSCATDIVQFKRKNPGKFCMLVCGLFTSVAMVGRYIPGLVLSYMALLGVLLCPLALYYRLWQRACVKLEPALQWLDFSTKGYMMSKPIDNQFLRKPIRSGISDDVSDSEEELAAFCPMFDEAAVAKELAMTDSEHSDAEVSYMDNGTFNLSRGQTPLTEGSEDLDRHSDPEESFACGLPDFPSINPDATLMEDDDDASIGLPSLNSAALSGPRGSTSMDSDQEDFNPEISLGSLNTTSDLTSNLAGVIASNMIQAAIAGAMQPRPPQGPRRERGPRAGAAPRAYRKQSSSELDTDLEFDGEDFEMLDQSELNQLDPFGGGQGGQNRTQGSNFLSDLLGKPQ</sequence>
<dbReference type="InParanoid" id="A0A672R4V6"/>
<dbReference type="OMA" id="HRVFQHV"/>
<dbReference type="AlphaFoldDB" id="A0A672R4V6"/>
<feature type="transmembrane region" description="Helical" evidence="10">
    <location>
        <begin position="90"/>
        <end position="107"/>
    </location>
</feature>
<gene>
    <name evidence="12" type="primary">retreg3</name>
</gene>
<evidence type="ECO:0000256" key="7">
    <source>
        <dbReference type="ARBA" id="ARBA00023006"/>
    </source>
</evidence>
<feature type="compositionally biased region" description="Polar residues" evidence="9">
    <location>
        <begin position="298"/>
        <end position="307"/>
    </location>
</feature>
<feature type="region of interest" description="Disordered" evidence="9">
    <location>
        <begin position="298"/>
        <end position="383"/>
    </location>
</feature>
<keyword evidence="7" id="KW-0072">Autophagy</keyword>
<evidence type="ECO:0000313" key="12">
    <source>
        <dbReference type="Ensembl" id="ENSSGRP00000083935.1"/>
    </source>
</evidence>
<feature type="transmembrane region" description="Helical" evidence="10">
    <location>
        <begin position="191"/>
        <end position="209"/>
    </location>
</feature>
<evidence type="ECO:0000256" key="6">
    <source>
        <dbReference type="ARBA" id="ARBA00022989"/>
    </source>
</evidence>
<dbReference type="PANTHER" id="PTHR28659:SF1">
    <property type="entry name" value="RETICULOPHAGY REGULATOR 3"/>
    <property type="match status" value="1"/>
</dbReference>
<keyword evidence="5" id="KW-0256">Endoplasmic reticulum</keyword>
<feature type="transmembrane region" description="Helical" evidence="10">
    <location>
        <begin position="167"/>
        <end position="185"/>
    </location>
</feature>
<comment type="subcellular location">
    <subcellularLocation>
        <location evidence="1">Endoplasmic reticulum membrane</location>
        <topology evidence="1">Multi-pass membrane protein</topology>
    </subcellularLocation>
</comment>
<dbReference type="PANTHER" id="PTHR28659">
    <property type="entry name" value="RETICULON-LIKE PROTEIN"/>
    <property type="match status" value="1"/>
</dbReference>
<protein>
    <submittedName>
        <fullName evidence="12">Protein FAM134C-like</fullName>
    </submittedName>
</protein>
<evidence type="ECO:0000313" key="13">
    <source>
        <dbReference type="Proteomes" id="UP000472262"/>
    </source>
</evidence>
<keyword evidence="13" id="KW-1185">Reference proteome</keyword>
<evidence type="ECO:0000256" key="1">
    <source>
        <dbReference type="ARBA" id="ARBA00004477"/>
    </source>
</evidence>
<feature type="domain" description="RETREG1-3/ARL6IP-like N-terminal reticulon-homology" evidence="11">
    <location>
        <begin position="48"/>
        <end position="227"/>
    </location>
</feature>
<evidence type="ECO:0000256" key="8">
    <source>
        <dbReference type="ARBA" id="ARBA00023136"/>
    </source>
</evidence>
<evidence type="ECO:0000256" key="5">
    <source>
        <dbReference type="ARBA" id="ARBA00022824"/>
    </source>
</evidence>
<keyword evidence="6 10" id="KW-1133">Transmembrane helix</keyword>
<dbReference type="InterPro" id="IPR043384">
    <property type="entry name" value="RETREG1/3"/>
</dbReference>
<evidence type="ECO:0000256" key="4">
    <source>
        <dbReference type="ARBA" id="ARBA00022692"/>
    </source>
</evidence>
<accession>A0A672R4V6</accession>
<dbReference type="InterPro" id="IPR057282">
    <property type="entry name" value="RETREG1-3-like_RHD"/>
</dbReference>
<evidence type="ECO:0000256" key="2">
    <source>
        <dbReference type="ARBA" id="ARBA00006299"/>
    </source>
</evidence>
<dbReference type="Pfam" id="PF24456">
    <property type="entry name" value="RHD_RETREG1-3"/>
    <property type="match status" value="1"/>
</dbReference>
<dbReference type="GO" id="GO:0005789">
    <property type="term" value="C:endoplasmic reticulum membrane"/>
    <property type="evidence" value="ECO:0007669"/>
    <property type="project" value="UniProtKB-SubCell"/>
</dbReference>
<dbReference type="Proteomes" id="UP000472262">
    <property type="component" value="Unassembled WGS sequence"/>
</dbReference>
<reference evidence="12" key="2">
    <citation type="submission" date="2025-09" db="UniProtKB">
        <authorList>
            <consortium name="Ensembl"/>
        </authorList>
    </citation>
    <scope>IDENTIFICATION</scope>
</reference>
<evidence type="ECO:0000256" key="3">
    <source>
        <dbReference type="ARBA" id="ARBA00022553"/>
    </source>
</evidence>
<keyword evidence="8 10" id="KW-0472">Membrane</keyword>
<feature type="compositionally biased region" description="Polar residues" evidence="9">
    <location>
        <begin position="352"/>
        <end position="368"/>
    </location>
</feature>
<evidence type="ECO:0000259" key="11">
    <source>
        <dbReference type="Pfam" id="PF24456"/>
    </source>
</evidence>